<dbReference type="InterPro" id="IPR019574">
    <property type="entry name" value="NADH_UbQ_OxRdtase_Gsu_4Fe4S-bd"/>
</dbReference>
<evidence type="ECO:0000256" key="12">
    <source>
        <dbReference type="ARBA" id="ARBA00034078"/>
    </source>
</evidence>
<comment type="caution">
    <text evidence="15">The sequence shown here is derived from an EMBL/GenBank/DDBJ whole genome shotgun (WGS) entry which is preliminary data.</text>
</comment>
<dbReference type="PROSITE" id="PS51839">
    <property type="entry name" value="4FE4S_HC3"/>
    <property type="match status" value="1"/>
</dbReference>
<evidence type="ECO:0000256" key="2">
    <source>
        <dbReference type="ARBA" id="ARBA00004370"/>
    </source>
</evidence>
<name>A0A918TX72_9BACT</name>
<evidence type="ECO:0000313" key="15">
    <source>
        <dbReference type="EMBL" id="GHC62968.1"/>
    </source>
</evidence>
<dbReference type="PANTHER" id="PTHR43105:SF13">
    <property type="entry name" value="NADH-UBIQUINONE OXIDOREDUCTASE 75 KDA SUBUNIT, MITOCHONDRIAL"/>
    <property type="match status" value="1"/>
</dbReference>
<dbReference type="InterPro" id="IPR006963">
    <property type="entry name" value="Mopterin_OxRdtase_4Fe-4S_dom"/>
</dbReference>
<dbReference type="PROSITE" id="PS00641">
    <property type="entry name" value="COMPLEX1_75K_1"/>
    <property type="match status" value="1"/>
</dbReference>
<keyword evidence="11" id="KW-0472">Membrane</keyword>
<gene>
    <name evidence="15" type="primary">nuoG</name>
    <name evidence="15" type="ORF">GCM10007100_32910</name>
</gene>
<dbReference type="EMBL" id="BMXI01000016">
    <property type="protein sequence ID" value="GHC62968.1"/>
    <property type="molecule type" value="Genomic_DNA"/>
</dbReference>
<dbReference type="InterPro" id="IPR000283">
    <property type="entry name" value="NADH_UbQ_OxRdtase_75kDa_su_CS"/>
</dbReference>
<dbReference type="GO" id="GO:0051539">
    <property type="term" value="F:4 iron, 4 sulfur cluster binding"/>
    <property type="evidence" value="ECO:0007669"/>
    <property type="project" value="UniProtKB-KW"/>
</dbReference>
<dbReference type="Proteomes" id="UP000644507">
    <property type="component" value="Unassembled WGS sequence"/>
</dbReference>
<dbReference type="InterPro" id="IPR001041">
    <property type="entry name" value="2Fe-2S_ferredoxin-type"/>
</dbReference>
<evidence type="ECO:0000256" key="7">
    <source>
        <dbReference type="ARBA" id="ARBA00022967"/>
    </source>
</evidence>
<evidence type="ECO:0000259" key="13">
    <source>
        <dbReference type="PROSITE" id="PS51669"/>
    </source>
</evidence>
<dbReference type="SMART" id="SM00929">
    <property type="entry name" value="NADH-G_4Fe-4S_3"/>
    <property type="match status" value="1"/>
</dbReference>
<feature type="domain" description="4Fe-4S His(Cys)3-ligated-type" evidence="14">
    <location>
        <begin position="120"/>
        <end position="159"/>
    </location>
</feature>
<dbReference type="SUPFAM" id="SSF53706">
    <property type="entry name" value="Formate dehydrogenase/DMSO reductase, domains 1-3"/>
    <property type="match status" value="1"/>
</dbReference>
<dbReference type="PANTHER" id="PTHR43105">
    <property type="entry name" value="RESPIRATORY NITRATE REDUCTASE"/>
    <property type="match status" value="1"/>
</dbReference>
<dbReference type="InterPro" id="IPR054351">
    <property type="entry name" value="NADH_UbQ_OxRdtase_ferredoxin"/>
</dbReference>
<evidence type="ECO:0000259" key="14">
    <source>
        <dbReference type="PROSITE" id="PS51839"/>
    </source>
</evidence>
<keyword evidence="5" id="KW-0001">2Fe-2S</keyword>
<dbReference type="PROSITE" id="PS51669">
    <property type="entry name" value="4FE4S_MOW_BIS_MGD"/>
    <property type="match status" value="1"/>
</dbReference>
<evidence type="ECO:0000256" key="3">
    <source>
        <dbReference type="ARBA" id="ARBA00005404"/>
    </source>
</evidence>
<keyword evidence="4" id="KW-0004">4Fe-4S</keyword>
<dbReference type="SUPFAM" id="SSF54862">
    <property type="entry name" value="4Fe-4S ferredoxins"/>
    <property type="match status" value="1"/>
</dbReference>
<comment type="cofactor">
    <cofactor evidence="12">
        <name>[2Fe-2S] cluster</name>
        <dbReference type="ChEBI" id="CHEBI:190135"/>
    </cofactor>
</comment>
<dbReference type="GO" id="GO:0042773">
    <property type="term" value="P:ATP synthesis coupled electron transport"/>
    <property type="evidence" value="ECO:0007669"/>
    <property type="project" value="InterPro"/>
</dbReference>
<dbReference type="GO" id="GO:0008137">
    <property type="term" value="F:NADH dehydrogenase (ubiquinone) activity"/>
    <property type="evidence" value="ECO:0007669"/>
    <property type="project" value="InterPro"/>
</dbReference>
<keyword evidence="6" id="KW-0479">Metal-binding</keyword>
<dbReference type="GO" id="GO:0003954">
    <property type="term" value="F:NADH dehydrogenase activity"/>
    <property type="evidence" value="ECO:0007669"/>
    <property type="project" value="TreeGrafter"/>
</dbReference>
<dbReference type="InterPro" id="IPR006656">
    <property type="entry name" value="Mopterin_OxRdtase"/>
</dbReference>
<evidence type="ECO:0000256" key="10">
    <source>
        <dbReference type="ARBA" id="ARBA00023027"/>
    </source>
</evidence>
<dbReference type="InterPro" id="IPR036010">
    <property type="entry name" value="2Fe-2S_ferredoxin-like_sf"/>
</dbReference>
<keyword evidence="8" id="KW-0408">Iron</keyword>
<dbReference type="GO" id="GO:0051537">
    <property type="term" value="F:2 iron, 2 sulfur cluster binding"/>
    <property type="evidence" value="ECO:0007669"/>
    <property type="project" value="UniProtKB-KW"/>
</dbReference>
<accession>A0A918TX72</accession>
<evidence type="ECO:0000256" key="11">
    <source>
        <dbReference type="ARBA" id="ARBA00023136"/>
    </source>
</evidence>
<dbReference type="Gene3D" id="3.30.70.20">
    <property type="match status" value="1"/>
</dbReference>
<keyword evidence="10" id="KW-0520">NAD</keyword>
<dbReference type="Gene3D" id="3.10.20.740">
    <property type="match status" value="1"/>
</dbReference>
<sequence>MSDSATTTPTLPKDLAAEKGMVNVQIDGHWIQVPKGTRMIEACKMAEKEVPHYCYHPKLSSPGNCRMCLVQMGMPPRPAPGEEPKFGEDGYQEIGWMPRPVIACANTVGENMGIRTGGDLVEKCREGVMEFLLINHPLDCPICDQAGECSLQEFSVEHGKGTSRFQENKVKKPKNVDIGPRIRLDDERCIMCSRCIRFMDEVADDPVLGFTDRGTHTTLSVHPGRKLDNNYGLNTVDICPVGALTSNDFRFQMRVWFLKETPSIDVNCGTGCNTTIWTRGNEIFRVTPRENNEVNSAWMPDSHRLAFHEIHSDRRLTSPLTLSGGQHASTTMERAVKEAALGFEGLPGNEVAIIASARGTNEELLLIKKIKEALGTDNLVLIGRFGESDGKLISADRNPNTTGAKMVLGDDNPFEKYDQIKGDIASGQIKAALVIGEDLTESGYSSDELSKLQHLVVLNILSNATAGKAHVVLPGASFAEKRGSMVNVTGRLQRLNRAILPPGESAPDWEILSALLAELNPEGPKPQKIQDVFQMLADEVAEFKDLTLQKIGDLGVQVKDTGETIPLLEKERKRIENREIVG</sequence>
<protein>
    <submittedName>
        <fullName evidence="15">(2Fe-2S)-binding protein</fullName>
    </submittedName>
</protein>
<evidence type="ECO:0000256" key="5">
    <source>
        <dbReference type="ARBA" id="ARBA00022714"/>
    </source>
</evidence>
<evidence type="ECO:0000256" key="6">
    <source>
        <dbReference type="ARBA" id="ARBA00022723"/>
    </source>
</evidence>
<dbReference type="SUPFAM" id="SSF54292">
    <property type="entry name" value="2Fe-2S ferredoxin-like"/>
    <property type="match status" value="1"/>
</dbReference>
<dbReference type="Pfam" id="PF13510">
    <property type="entry name" value="Fer2_4"/>
    <property type="match status" value="1"/>
</dbReference>
<dbReference type="Gene3D" id="2.20.25.90">
    <property type="entry name" value="ADC-like domains"/>
    <property type="match status" value="1"/>
</dbReference>
<dbReference type="Pfam" id="PF00384">
    <property type="entry name" value="Molybdopterin"/>
    <property type="match status" value="1"/>
</dbReference>
<dbReference type="GO" id="GO:0046872">
    <property type="term" value="F:metal ion binding"/>
    <property type="evidence" value="ECO:0007669"/>
    <property type="project" value="UniProtKB-KW"/>
</dbReference>
<feature type="domain" description="4Fe-4S Mo/W bis-MGD-type" evidence="13">
    <location>
        <begin position="258"/>
        <end position="314"/>
    </location>
</feature>
<dbReference type="RefSeq" id="WP_189572398.1">
    <property type="nucleotide sequence ID" value="NZ_BMXI01000016.1"/>
</dbReference>
<evidence type="ECO:0000256" key="9">
    <source>
        <dbReference type="ARBA" id="ARBA00023014"/>
    </source>
</evidence>
<evidence type="ECO:0000313" key="16">
    <source>
        <dbReference type="Proteomes" id="UP000644507"/>
    </source>
</evidence>
<comment type="similarity">
    <text evidence="3">Belongs to the complex I 75 kDa subunit family.</text>
</comment>
<dbReference type="Pfam" id="PF22151">
    <property type="entry name" value="Fer4_NDSU1"/>
    <property type="match status" value="1"/>
</dbReference>
<comment type="cofactor">
    <cofactor evidence="1">
        <name>[4Fe-4S] cluster</name>
        <dbReference type="ChEBI" id="CHEBI:49883"/>
    </cofactor>
</comment>
<proteinExistence type="inferred from homology"/>
<dbReference type="Pfam" id="PF10588">
    <property type="entry name" value="NADH-G_4Fe-4S_3"/>
    <property type="match status" value="1"/>
</dbReference>
<comment type="subcellular location">
    <subcellularLocation>
        <location evidence="2">Membrane</location>
    </subcellularLocation>
</comment>
<reference evidence="15" key="1">
    <citation type="journal article" date="2014" name="Int. J. Syst. Evol. Microbiol.">
        <title>Complete genome sequence of Corynebacterium casei LMG S-19264T (=DSM 44701T), isolated from a smear-ripened cheese.</title>
        <authorList>
            <consortium name="US DOE Joint Genome Institute (JGI-PGF)"/>
            <person name="Walter F."/>
            <person name="Albersmeier A."/>
            <person name="Kalinowski J."/>
            <person name="Ruckert C."/>
        </authorList>
    </citation>
    <scope>NUCLEOTIDE SEQUENCE</scope>
    <source>
        <strain evidence="15">KCTC 12988</strain>
    </source>
</reference>
<dbReference type="CDD" id="cd00207">
    <property type="entry name" value="fer2"/>
    <property type="match status" value="1"/>
</dbReference>
<dbReference type="GO" id="GO:0016020">
    <property type="term" value="C:membrane"/>
    <property type="evidence" value="ECO:0007669"/>
    <property type="project" value="UniProtKB-SubCell"/>
</dbReference>
<reference evidence="15" key="2">
    <citation type="submission" date="2020-09" db="EMBL/GenBank/DDBJ databases">
        <authorList>
            <person name="Sun Q."/>
            <person name="Kim S."/>
        </authorList>
    </citation>
    <scope>NUCLEOTIDE SEQUENCE</scope>
    <source>
        <strain evidence="15">KCTC 12988</strain>
    </source>
</reference>
<organism evidence="15 16">
    <name type="scientific">Roseibacillus persicicus</name>
    <dbReference type="NCBI Taxonomy" id="454148"/>
    <lineage>
        <taxon>Bacteria</taxon>
        <taxon>Pseudomonadati</taxon>
        <taxon>Verrucomicrobiota</taxon>
        <taxon>Verrucomicrobiia</taxon>
        <taxon>Verrucomicrobiales</taxon>
        <taxon>Verrucomicrobiaceae</taxon>
        <taxon>Roseibacillus</taxon>
    </lineage>
</organism>
<evidence type="ECO:0000256" key="1">
    <source>
        <dbReference type="ARBA" id="ARBA00001966"/>
    </source>
</evidence>
<dbReference type="PROSITE" id="PS00643">
    <property type="entry name" value="COMPLEX1_75K_3"/>
    <property type="match status" value="1"/>
</dbReference>
<evidence type="ECO:0000256" key="8">
    <source>
        <dbReference type="ARBA" id="ARBA00023004"/>
    </source>
</evidence>
<dbReference type="GO" id="GO:0048038">
    <property type="term" value="F:quinone binding"/>
    <property type="evidence" value="ECO:0007669"/>
    <property type="project" value="UniProtKB-KW"/>
</dbReference>
<dbReference type="FunFam" id="3.10.20.740:FF:000004">
    <property type="entry name" value="NADH-quinone oxidoreductase"/>
    <property type="match status" value="1"/>
</dbReference>
<keyword evidence="9" id="KW-0411">Iron-sulfur</keyword>
<keyword evidence="16" id="KW-1185">Reference proteome</keyword>
<keyword evidence="7" id="KW-1278">Translocase</keyword>
<dbReference type="InterPro" id="IPR050123">
    <property type="entry name" value="Prok_molybdopt-oxidoreductase"/>
</dbReference>
<evidence type="ECO:0000256" key="4">
    <source>
        <dbReference type="ARBA" id="ARBA00022485"/>
    </source>
</evidence>
<dbReference type="Pfam" id="PF22117">
    <property type="entry name" value="Fer4_Nqo3"/>
    <property type="match status" value="1"/>
</dbReference>
<dbReference type="Gene3D" id="3.40.50.740">
    <property type="match status" value="1"/>
</dbReference>
<dbReference type="AlphaFoldDB" id="A0A918TX72"/>